<dbReference type="AlphaFoldDB" id="A0A4P6JHN4"/>
<organism evidence="2 3">
    <name type="scientific">Ktedonosporobacter rubrisoli</name>
    <dbReference type="NCBI Taxonomy" id="2509675"/>
    <lineage>
        <taxon>Bacteria</taxon>
        <taxon>Bacillati</taxon>
        <taxon>Chloroflexota</taxon>
        <taxon>Ktedonobacteria</taxon>
        <taxon>Ktedonobacterales</taxon>
        <taxon>Ktedonosporobacteraceae</taxon>
        <taxon>Ktedonosporobacter</taxon>
    </lineage>
</organism>
<evidence type="ECO:0000313" key="3">
    <source>
        <dbReference type="Proteomes" id="UP000290365"/>
    </source>
</evidence>
<evidence type="ECO:0000313" key="2">
    <source>
        <dbReference type="EMBL" id="QBD74539.1"/>
    </source>
</evidence>
<dbReference type="SUPFAM" id="SSF53850">
    <property type="entry name" value="Periplasmic binding protein-like II"/>
    <property type="match status" value="1"/>
</dbReference>
<dbReference type="RefSeq" id="WP_129885138.1">
    <property type="nucleotide sequence ID" value="NZ_CP035758.1"/>
</dbReference>
<dbReference type="PANTHER" id="PTHR30024:SF2">
    <property type="entry name" value="ABC TRANSPORTER SUBSTRATE-BINDING PROTEIN"/>
    <property type="match status" value="1"/>
</dbReference>
<gene>
    <name evidence="2" type="ORF">EPA93_00425</name>
</gene>
<accession>A0A4P6JHN4</accession>
<dbReference type="PANTHER" id="PTHR30024">
    <property type="entry name" value="ALIPHATIC SULFONATES-BINDING PROTEIN-RELATED"/>
    <property type="match status" value="1"/>
</dbReference>
<protein>
    <submittedName>
        <fullName evidence="2">ABC transporter substrate-binding protein</fullName>
    </submittedName>
</protein>
<proteinExistence type="predicted"/>
<sequence length="331" mass="34978">MLRRQLALALLLIFLTVFVSACGDAASTSSGSAGAPGSFTIVYQPGLGAVTFITLKLQKTLEKQFPSTTFSWKIVNSGSAVREAVLSGQAQLGTLGISPFLVGWDRGMDWRVLLATSRSDTWLVAMNPRLKSLKDFGPNDKIGVVAPDAQQAIVLRKAAQQQLGNAHALDKNLVAISSADGEQALLAGQLAANFAGSPFQDQEVAAGGHIVLHSTEPFGPVGAGLIALPESFYNRYPAFSKAIYQNLQEASKYVAAHHEQAAQYLAADAGSGGKGTEAQFKKLLDDRNLVFETTPSGLIAYATFMQSIGLITKVPRVVNELELPTVAGTGS</sequence>
<keyword evidence="1" id="KW-0732">Signal</keyword>
<dbReference type="Pfam" id="PF13379">
    <property type="entry name" value="NMT1_2"/>
    <property type="match status" value="1"/>
</dbReference>
<dbReference type="Gene3D" id="3.40.190.10">
    <property type="entry name" value="Periplasmic binding protein-like II"/>
    <property type="match status" value="2"/>
</dbReference>
<dbReference type="PROSITE" id="PS51257">
    <property type="entry name" value="PROKAR_LIPOPROTEIN"/>
    <property type="match status" value="1"/>
</dbReference>
<keyword evidence="3" id="KW-1185">Reference proteome</keyword>
<feature type="chain" id="PRO_5020526235" evidence="1">
    <location>
        <begin position="22"/>
        <end position="331"/>
    </location>
</feature>
<name>A0A4P6JHN4_KTERU</name>
<feature type="signal peptide" evidence="1">
    <location>
        <begin position="1"/>
        <end position="21"/>
    </location>
</feature>
<dbReference type="OrthoDB" id="286202at2"/>
<dbReference type="KEGG" id="kbs:EPA93_00425"/>
<dbReference type="Proteomes" id="UP000290365">
    <property type="component" value="Chromosome"/>
</dbReference>
<evidence type="ECO:0000256" key="1">
    <source>
        <dbReference type="SAM" id="SignalP"/>
    </source>
</evidence>
<reference evidence="2 3" key="1">
    <citation type="submission" date="2019-01" db="EMBL/GenBank/DDBJ databases">
        <title>Ktedonosporobacter rubrisoli SCAWS-G2.</title>
        <authorList>
            <person name="Huang Y."/>
            <person name="Yan B."/>
        </authorList>
    </citation>
    <scope>NUCLEOTIDE SEQUENCE [LARGE SCALE GENOMIC DNA]</scope>
    <source>
        <strain evidence="2 3">SCAWS-G2</strain>
    </source>
</reference>
<dbReference type="EMBL" id="CP035758">
    <property type="protein sequence ID" value="QBD74539.1"/>
    <property type="molecule type" value="Genomic_DNA"/>
</dbReference>